<evidence type="ECO:0000256" key="6">
    <source>
        <dbReference type="ARBA" id="ARBA00023136"/>
    </source>
</evidence>
<dbReference type="InterPro" id="IPR035952">
    <property type="entry name" value="Rhomboid-like_sf"/>
</dbReference>
<evidence type="ECO:0000256" key="7">
    <source>
        <dbReference type="SAM" id="Phobius"/>
    </source>
</evidence>
<evidence type="ECO:0000256" key="5">
    <source>
        <dbReference type="ARBA" id="ARBA00022989"/>
    </source>
</evidence>
<feature type="transmembrane region" description="Helical" evidence="7">
    <location>
        <begin position="48"/>
        <end position="75"/>
    </location>
</feature>
<evidence type="ECO:0000259" key="8">
    <source>
        <dbReference type="Pfam" id="PF01694"/>
    </source>
</evidence>
<feature type="transmembrane region" description="Helical" evidence="7">
    <location>
        <begin position="12"/>
        <end position="28"/>
    </location>
</feature>
<dbReference type="EMBL" id="CAXJRC010000033">
    <property type="protein sequence ID" value="CAL2107171.1"/>
    <property type="molecule type" value="Genomic_DNA"/>
</dbReference>
<proteinExistence type="inferred from homology"/>
<organism evidence="9 10">
    <name type="scientific">Tenacibaculum vairaonense</name>
    <dbReference type="NCBI Taxonomy" id="3137860"/>
    <lineage>
        <taxon>Bacteria</taxon>
        <taxon>Pseudomonadati</taxon>
        <taxon>Bacteroidota</taxon>
        <taxon>Flavobacteriia</taxon>
        <taxon>Flavobacteriales</taxon>
        <taxon>Flavobacteriaceae</taxon>
        <taxon>Tenacibaculum</taxon>
    </lineage>
</organism>
<protein>
    <submittedName>
        <fullName evidence="9">Rhomboid family protein</fullName>
    </submittedName>
</protein>
<evidence type="ECO:0000313" key="9">
    <source>
        <dbReference type="EMBL" id="CAL2107171.1"/>
    </source>
</evidence>
<reference evidence="9 10" key="1">
    <citation type="submission" date="2024-05" db="EMBL/GenBank/DDBJ databases">
        <authorList>
            <person name="Duchaud E."/>
        </authorList>
    </citation>
    <scope>NUCLEOTIDE SEQUENCE [LARGE SCALE GENOMIC DNA]</scope>
    <source>
        <strain evidence="9">Ena-SAMPLE-TAB-13-05-2024-13:56:06:370-140305</strain>
    </source>
</reference>
<comment type="similarity">
    <text evidence="2">Belongs to the peptidase S54 family.</text>
</comment>
<feature type="transmembrane region" description="Helical" evidence="7">
    <location>
        <begin position="87"/>
        <end position="105"/>
    </location>
</feature>
<accession>A0ABM9PN94</accession>
<dbReference type="Gene3D" id="1.20.1540.10">
    <property type="entry name" value="Rhomboid-like"/>
    <property type="match status" value="1"/>
</dbReference>
<sequence length="240" mass="26894">MIHIPRLTETIKHLIIINTIMFIAPQLLKMDLSNFFDLHFIKNKHYGIWQYFTYMFMHGSYGHLIFNMLTLWMFGSAVENVLGSKRFLFIYISAGIGAALLYTGIDYFQFNGVFQNLKNAGLNSSEIINILDAGKTSDPRFISAITQLEFNKIGTIFLKTMVGASGAVFGILAALAVYFPNNKMVIFPIPFPIANKVFVISLFVSDLIVGTYSLPGDNIARFAHVGGAIIGFIIAKNWKK</sequence>
<keyword evidence="6 7" id="KW-0472">Membrane</keyword>
<evidence type="ECO:0000256" key="2">
    <source>
        <dbReference type="ARBA" id="ARBA00009045"/>
    </source>
</evidence>
<feature type="transmembrane region" description="Helical" evidence="7">
    <location>
        <begin position="156"/>
        <end position="181"/>
    </location>
</feature>
<evidence type="ECO:0000256" key="3">
    <source>
        <dbReference type="ARBA" id="ARBA00022692"/>
    </source>
</evidence>
<dbReference type="Proteomes" id="UP001497602">
    <property type="component" value="Unassembled WGS sequence"/>
</dbReference>
<feature type="transmembrane region" description="Helical" evidence="7">
    <location>
        <begin position="193"/>
        <end position="213"/>
    </location>
</feature>
<dbReference type="SUPFAM" id="SSF144091">
    <property type="entry name" value="Rhomboid-like"/>
    <property type="match status" value="1"/>
</dbReference>
<feature type="domain" description="Peptidase S54 rhomboid" evidence="8">
    <location>
        <begin position="147"/>
        <end position="235"/>
    </location>
</feature>
<feature type="domain" description="Peptidase S54 rhomboid" evidence="8">
    <location>
        <begin position="48"/>
        <end position="105"/>
    </location>
</feature>
<evidence type="ECO:0000256" key="1">
    <source>
        <dbReference type="ARBA" id="ARBA00004141"/>
    </source>
</evidence>
<keyword evidence="3 7" id="KW-0812">Transmembrane</keyword>
<dbReference type="InterPro" id="IPR022764">
    <property type="entry name" value="Peptidase_S54_rhomboid_dom"/>
</dbReference>
<keyword evidence="10" id="KW-1185">Reference proteome</keyword>
<comment type="subcellular location">
    <subcellularLocation>
        <location evidence="1">Membrane</location>
        <topology evidence="1">Multi-pass membrane protein</topology>
    </subcellularLocation>
</comment>
<feature type="transmembrane region" description="Helical" evidence="7">
    <location>
        <begin position="219"/>
        <end position="238"/>
    </location>
</feature>
<evidence type="ECO:0000256" key="4">
    <source>
        <dbReference type="ARBA" id="ARBA00022801"/>
    </source>
</evidence>
<comment type="caution">
    <text evidence="9">The sequence shown here is derived from an EMBL/GenBank/DDBJ whole genome shotgun (WGS) entry which is preliminary data.</text>
</comment>
<dbReference type="Pfam" id="PF01694">
    <property type="entry name" value="Rhomboid"/>
    <property type="match status" value="2"/>
</dbReference>
<keyword evidence="5 7" id="KW-1133">Transmembrane helix</keyword>
<evidence type="ECO:0000313" key="10">
    <source>
        <dbReference type="Proteomes" id="UP001497602"/>
    </source>
</evidence>
<gene>
    <name evidence="9" type="ORF">T190115A13A_30017</name>
</gene>
<dbReference type="PANTHER" id="PTHR43731">
    <property type="entry name" value="RHOMBOID PROTEASE"/>
    <property type="match status" value="1"/>
</dbReference>
<keyword evidence="4" id="KW-0378">Hydrolase</keyword>
<dbReference type="PANTHER" id="PTHR43731:SF14">
    <property type="entry name" value="PRESENILIN-ASSOCIATED RHOMBOID-LIKE PROTEIN, MITOCHONDRIAL"/>
    <property type="match status" value="1"/>
</dbReference>
<name>A0ABM9PN94_9FLAO</name>
<dbReference type="InterPro" id="IPR050925">
    <property type="entry name" value="Rhomboid_protease_S54"/>
</dbReference>